<dbReference type="PANTHER" id="PTHR35154">
    <property type="entry name" value="GBP PROTEIN"/>
    <property type="match status" value="1"/>
</dbReference>
<accession>A0AAD7ZUD5</accession>
<evidence type="ECO:0008006" key="4">
    <source>
        <dbReference type="Google" id="ProtNLM"/>
    </source>
</evidence>
<evidence type="ECO:0000256" key="1">
    <source>
        <dbReference type="ARBA" id="ARBA00010422"/>
    </source>
</evidence>
<dbReference type="Proteomes" id="UP001233999">
    <property type="component" value="Unassembled WGS sequence"/>
</dbReference>
<evidence type="ECO:0000313" key="3">
    <source>
        <dbReference type="Proteomes" id="UP001233999"/>
    </source>
</evidence>
<sequence length="159" mass="17976">MPSKEDKCVLSTSNSTTTQDFLARDMEELVSEIKENLRLSASLKSRPTFTVHHKSRASPYRIPSRSWGDSSCEACLKSPNNNCGGHSCIALNKKLSSKTSESATTSDDPYEMLQELLRDGSLIKEAVRRLQRGLSPKQRYFYDSDEETRSPLRMCHLEL</sequence>
<evidence type="ECO:0000313" key="2">
    <source>
        <dbReference type="EMBL" id="KAJ9586247.1"/>
    </source>
</evidence>
<comment type="similarity">
    <text evidence="1">Belongs to the GSK-3-binding protein family.</text>
</comment>
<dbReference type="AlphaFoldDB" id="A0AAD7ZUD5"/>
<name>A0AAD7ZUD5_DIPPU</name>
<keyword evidence="3" id="KW-1185">Reference proteome</keyword>
<protein>
    <recommendedName>
        <fullName evidence="4">GSK-3-binding protein</fullName>
    </recommendedName>
</protein>
<proteinExistence type="inferred from homology"/>
<gene>
    <name evidence="2" type="ORF">L9F63_020109</name>
</gene>
<dbReference type="PANTHER" id="PTHR35154:SF3">
    <property type="entry name" value="GBP PROTEIN"/>
    <property type="match status" value="1"/>
</dbReference>
<reference evidence="2" key="1">
    <citation type="journal article" date="2023" name="IScience">
        <title>Live-bearing cockroach genome reveals convergent evolutionary mechanisms linked to viviparity in insects and beyond.</title>
        <authorList>
            <person name="Fouks B."/>
            <person name="Harrison M.C."/>
            <person name="Mikhailova A.A."/>
            <person name="Marchal E."/>
            <person name="English S."/>
            <person name="Carruthers M."/>
            <person name="Jennings E.C."/>
            <person name="Chiamaka E.L."/>
            <person name="Frigard R.A."/>
            <person name="Pippel M."/>
            <person name="Attardo G.M."/>
            <person name="Benoit J.B."/>
            <person name="Bornberg-Bauer E."/>
            <person name="Tobe S.S."/>
        </authorList>
    </citation>
    <scope>NUCLEOTIDE SEQUENCE</scope>
    <source>
        <strain evidence="2">Stay&amp;Tobe</strain>
    </source>
</reference>
<dbReference type="EMBL" id="JASPKZ010007182">
    <property type="protein sequence ID" value="KAJ9586247.1"/>
    <property type="molecule type" value="Genomic_DNA"/>
</dbReference>
<comment type="caution">
    <text evidence="2">The sequence shown here is derived from an EMBL/GenBank/DDBJ whole genome shotgun (WGS) entry which is preliminary data.</text>
</comment>
<dbReference type="Pfam" id="PF05350">
    <property type="entry name" value="GSK-3_bind"/>
    <property type="match status" value="1"/>
</dbReference>
<dbReference type="InterPro" id="IPR008014">
    <property type="entry name" value="GSK3-bd"/>
</dbReference>
<reference evidence="2" key="2">
    <citation type="submission" date="2023-05" db="EMBL/GenBank/DDBJ databases">
        <authorList>
            <person name="Fouks B."/>
        </authorList>
    </citation>
    <scope>NUCLEOTIDE SEQUENCE</scope>
    <source>
        <strain evidence="2">Stay&amp;Tobe</strain>
        <tissue evidence="2">Testes</tissue>
    </source>
</reference>
<organism evidence="2 3">
    <name type="scientific">Diploptera punctata</name>
    <name type="common">Pacific beetle cockroach</name>
    <dbReference type="NCBI Taxonomy" id="6984"/>
    <lineage>
        <taxon>Eukaryota</taxon>
        <taxon>Metazoa</taxon>
        <taxon>Ecdysozoa</taxon>
        <taxon>Arthropoda</taxon>
        <taxon>Hexapoda</taxon>
        <taxon>Insecta</taxon>
        <taxon>Pterygota</taxon>
        <taxon>Neoptera</taxon>
        <taxon>Polyneoptera</taxon>
        <taxon>Dictyoptera</taxon>
        <taxon>Blattodea</taxon>
        <taxon>Blaberoidea</taxon>
        <taxon>Blaberidae</taxon>
        <taxon>Diplopterinae</taxon>
        <taxon>Diploptera</taxon>
    </lineage>
</organism>
<dbReference type="GO" id="GO:0005737">
    <property type="term" value="C:cytoplasm"/>
    <property type="evidence" value="ECO:0007669"/>
    <property type="project" value="TreeGrafter"/>
</dbReference>